<comment type="caution">
    <text evidence="1">The sequence shown here is derived from an EMBL/GenBank/DDBJ whole genome shotgun (WGS) entry which is preliminary data.</text>
</comment>
<gene>
    <name evidence="1" type="ORF">DSO57_1011462</name>
</gene>
<keyword evidence="2" id="KW-1185">Reference proteome</keyword>
<sequence length="117" mass="13339">MDHLCIYMVDVGSQLKKEARLCRVRSISQDGRKGIQRSRSKIELRLLPKALPVCQQSRAVLAGGGRDVPYHIRGFINYKYRPGINDVKLKLAMFLQDLRDFLSNAREYSYDVGVGLP</sequence>
<reference evidence="1" key="1">
    <citation type="submission" date="2022-04" db="EMBL/GenBank/DDBJ databases">
        <title>Genome of the entomopathogenic fungus Entomophthora muscae.</title>
        <authorList>
            <person name="Elya C."/>
            <person name="Lovett B.R."/>
            <person name="Lee E."/>
            <person name="Macias A.M."/>
            <person name="Hajek A.E."/>
            <person name="De Bivort B.L."/>
            <person name="Kasson M.T."/>
            <person name="De Fine Licht H.H."/>
            <person name="Stajich J.E."/>
        </authorList>
    </citation>
    <scope>NUCLEOTIDE SEQUENCE</scope>
    <source>
        <strain evidence="1">Berkeley</strain>
    </source>
</reference>
<organism evidence="1 2">
    <name type="scientific">Entomophthora muscae</name>
    <dbReference type="NCBI Taxonomy" id="34485"/>
    <lineage>
        <taxon>Eukaryota</taxon>
        <taxon>Fungi</taxon>
        <taxon>Fungi incertae sedis</taxon>
        <taxon>Zoopagomycota</taxon>
        <taxon>Entomophthoromycotina</taxon>
        <taxon>Entomophthoromycetes</taxon>
        <taxon>Entomophthorales</taxon>
        <taxon>Entomophthoraceae</taxon>
        <taxon>Entomophthora</taxon>
    </lineage>
</organism>
<evidence type="ECO:0000313" key="2">
    <source>
        <dbReference type="Proteomes" id="UP001165960"/>
    </source>
</evidence>
<evidence type="ECO:0000313" key="1">
    <source>
        <dbReference type="EMBL" id="KAJ9058522.1"/>
    </source>
</evidence>
<dbReference type="Proteomes" id="UP001165960">
    <property type="component" value="Unassembled WGS sequence"/>
</dbReference>
<proteinExistence type="predicted"/>
<accession>A0ACC2S808</accession>
<dbReference type="EMBL" id="QTSX02005719">
    <property type="protein sequence ID" value="KAJ9058522.1"/>
    <property type="molecule type" value="Genomic_DNA"/>
</dbReference>
<protein>
    <submittedName>
        <fullName evidence="1">Uncharacterized protein</fullName>
    </submittedName>
</protein>
<name>A0ACC2S808_9FUNG</name>